<dbReference type="Proteomes" id="UP000530564">
    <property type="component" value="Unassembled WGS sequence"/>
</dbReference>
<keyword evidence="1" id="KW-0472">Membrane</keyword>
<keyword evidence="3" id="KW-1185">Reference proteome</keyword>
<comment type="caution">
    <text evidence="2">The sequence shown here is derived from an EMBL/GenBank/DDBJ whole genome shotgun (WGS) entry which is preliminary data.</text>
</comment>
<evidence type="ECO:0000313" key="2">
    <source>
        <dbReference type="EMBL" id="MBB3893019.1"/>
    </source>
</evidence>
<evidence type="ECO:0000256" key="1">
    <source>
        <dbReference type="SAM" id="Phobius"/>
    </source>
</evidence>
<organism evidence="2 3">
    <name type="scientific">Phenylobacterium haematophilum</name>
    <dbReference type="NCBI Taxonomy" id="98513"/>
    <lineage>
        <taxon>Bacteria</taxon>
        <taxon>Pseudomonadati</taxon>
        <taxon>Pseudomonadota</taxon>
        <taxon>Alphaproteobacteria</taxon>
        <taxon>Caulobacterales</taxon>
        <taxon>Caulobacteraceae</taxon>
        <taxon>Phenylobacterium</taxon>
    </lineage>
</organism>
<accession>A0A840A4V1</accession>
<gene>
    <name evidence="2" type="ORF">GGQ61_003757</name>
</gene>
<dbReference type="AlphaFoldDB" id="A0A840A4V1"/>
<dbReference type="EMBL" id="JACIDK010000006">
    <property type="protein sequence ID" value="MBB3893019.1"/>
    <property type="molecule type" value="Genomic_DNA"/>
</dbReference>
<evidence type="ECO:0000313" key="3">
    <source>
        <dbReference type="Proteomes" id="UP000530564"/>
    </source>
</evidence>
<feature type="transmembrane region" description="Helical" evidence="1">
    <location>
        <begin position="15"/>
        <end position="32"/>
    </location>
</feature>
<sequence length="35" mass="3719">MSIPSVHLVLWDVSPLAWLVSGFTAGSAGYWGRSA</sequence>
<keyword evidence="1" id="KW-0812">Transmembrane</keyword>
<proteinExistence type="predicted"/>
<name>A0A840A4V1_9CAUL</name>
<protein>
    <submittedName>
        <fullName evidence="2">Uncharacterized protein</fullName>
    </submittedName>
</protein>
<keyword evidence="1" id="KW-1133">Transmembrane helix</keyword>
<reference evidence="2 3" key="1">
    <citation type="submission" date="2020-08" db="EMBL/GenBank/DDBJ databases">
        <title>Genomic Encyclopedia of Type Strains, Phase IV (KMG-IV): sequencing the most valuable type-strain genomes for metagenomic binning, comparative biology and taxonomic classification.</title>
        <authorList>
            <person name="Goeker M."/>
        </authorList>
    </citation>
    <scope>NUCLEOTIDE SEQUENCE [LARGE SCALE GENOMIC DNA]</scope>
    <source>
        <strain evidence="2 3">DSM 21793</strain>
    </source>
</reference>